<name>A0A504YRA9_FASGI</name>
<evidence type="ECO:0000313" key="9">
    <source>
        <dbReference type="EMBL" id="TPP60388.1"/>
    </source>
</evidence>
<evidence type="ECO:0000256" key="3">
    <source>
        <dbReference type="ARBA" id="ARBA00022692"/>
    </source>
</evidence>
<dbReference type="InterPro" id="IPR049941">
    <property type="entry name" value="LPLAT_7/PORCN-like"/>
</dbReference>
<dbReference type="GO" id="GO:0016746">
    <property type="term" value="F:acyltransferase activity"/>
    <property type="evidence" value="ECO:0007669"/>
    <property type="project" value="UniProtKB-KW"/>
</dbReference>
<protein>
    <submittedName>
        <fullName evidence="9">Lysophospholipid acyltransferase 2</fullName>
    </submittedName>
</protein>
<evidence type="ECO:0000313" key="10">
    <source>
        <dbReference type="Proteomes" id="UP000316759"/>
    </source>
</evidence>
<evidence type="ECO:0000256" key="5">
    <source>
        <dbReference type="ARBA" id="ARBA00023136"/>
    </source>
</evidence>
<keyword evidence="10" id="KW-1185">Reference proteome</keyword>
<evidence type="ECO:0000256" key="2">
    <source>
        <dbReference type="ARBA" id="ARBA00022679"/>
    </source>
</evidence>
<feature type="transmembrane region" description="Helical" evidence="8">
    <location>
        <begin position="363"/>
        <end position="380"/>
    </location>
</feature>
<evidence type="ECO:0000256" key="6">
    <source>
        <dbReference type="ARBA" id="ARBA00023315"/>
    </source>
</evidence>
<dbReference type="OrthoDB" id="286734at2759"/>
<comment type="caution">
    <text evidence="9">The sequence shown here is derived from an EMBL/GenBank/DDBJ whole genome shotgun (WGS) entry which is preliminary data.</text>
</comment>
<dbReference type="STRING" id="46835.A0A504YRA9"/>
<dbReference type="EMBL" id="SUNJ01009481">
    <property type="protein sequence ID" value="TPP60388.1"/>
    <property type="molecule type" value="Genomic_DNA"/>
</dbReference>
<dbReference type="Proteomes" id="UP000316759">
    <property type="component" value="Unassembled WGS sequence"/>
</dbReference>
<proteinExistence type="predicted"/>
<gene>
    <name evidence="9" type="ORF">FGIG_10963</name>
</gene>
<feature type="transmembrane region" description="Helical" evidence="8">
    <location>
        <begin position="477"/>
        <end position="495"/>
    </location>
</feature>
<keyword evidence="6 9" id="KW-0012">Acyltransferase</keyword>
<feature type="transmembrane region" description="Helical" evidence="8">
    <location>
        <begin position="122"/>
        <end position="141"/>
    </location>
</feature>
<reference evidence="9 10" key="1">
    <citation type="submission" date="2019-04" db="EMBL/GenBank/DDBJ databases">
        <title>Annotation for the trematode Fasciola gigantica.</title>
        <authorList>
            <person name="Choi Y.-J."/>
        </authorList>
    </citation>
    <scope>NUCLEOTIDE SEQUENCE [LARGE SCALE GENOMIC DNA]</scope>
    <source>
        <strain evidence="9">Uganda_cow_1</strain>
    </source>
</reference>
<feature type="region of interest" description="Disordered" evidence="7">
    <location>
        <begin position="183"/>
        <end position="212"/>
    </location>
</feature>
<dbReference type="AlphaFoldDB" id="A0A504YRA9"/>
<evidence type="ECO:0000256" key="1">
    <source>
        <dbReference type="ARBA" id="ARBA00004141"/>
    </source>
</evidence>
<sequence>MISWAYFSEVFMGVDAPLDNYKQRVRGGFYRGSQLFNPLAQFMNVPLDQINYVICGLVSFVLGQLMRGRLGPGKIIPHKRALVETFFGILILSFCFGNQIRVLLLQSTVAYTMLLCLPQSRLTAILVTVWSMFYMTLVHLCRKQYDYGGYTLDISGPVMVQTQRLSSLAFNLADGARIRRLHQAKRDQQEDHVPLTKGDSSTTDPNLDDPGWPFSRQSLKTMMSRRLQYMADARAHCSAELRSYLNRIRARAPASLRAESVMDKADELSHIPPSHAAHAVDQLPGPVMFFAYTLYFHGVCVGPFVFYTEYLDYLRGYEKSEVPPIVWHSLIRLAVRTLMCGLLSAYLTPYFPFEFVLDKTFQAWPLLNQFLYSTLALFLVRQKYYFAWGLAEINGIGVGLGYTGVCPKTGQPVYAHVRSFDMVQVEAGLSLKHVIDSWNISTTRWLREAFYDRLPRSCRTPLVFIISAFWHGFYPGYYQMFLTFALFTIVSRMWHRTMRPYCRPNRACAQVYDLFTIFITNVAINYAQAPFHLLDWSASLKFWSVFYFVPHAIAIWLLLIRFVQPRLARSVRARHLNHFVPVICHSRSVGG</sequence>
<feature type="transmembrane region" description="Helical" evidence="8">
    <location>
        <begin position="507"/>
        <end position="524"/>
    </location>
</feature>
<comment type="subcellular location">
    <subcellularLocation>
        <location evidence="1">Membrane</location>
        <topology evidence="1">Multi-pass membrane protein</topology>
    </subcellularLocation>
</comment>
<feature type="transmembrane region" description="Helical" evidence="8">
    <location>
        <begin position="82"/>
        <end position="102"/>
    </location>
</feature>
<accession>A0A504YRA9</accession>
<feature type="compositionally biased region" description="Basic and acidic residues" evidence="7">
    <location>
        <begin position="184"/>
        <end position="194"/>
    </location>
</feature>
<feature type="transmembrane region" description="Helical" evidence="8">
    <location>
        <begin position="50"/>
        <end position="70"/>
    </location>
</feature>
<dbReference type="InterPro" id="IPR004299">
    <property type="entry name" value="MBOAT_fam"/>
</dbReference>
<evidence type="ECO:0000256" key="4">
    <source>
        <dbReference type="ARBA" id="ARBA00022989"/>
    </source>
</evidence>
<feature type="transmembrane region" description="Helical" evidence="8">
    <location>
        <begin position="544"/>
        <end position="563"/>
    </location>
</feature>
<keyword evidence="4 8" id="KW-1133">Transmembrane helix</keyword>
<keyword evidence="5 8" id="KW-0472">Membrane</keyword>
<evidence type="ECO:0000256" key="8">
    <source>
        <dbReference type="SAM" id="Phobius"/>
    </source>
</evidence>
<dbReference type="Pfam" id="PF03062">
    <property type="entry name" value="MBOAT"/>
    <property type="match status" value="1"/>
</dbReference>
<dbReference type="GO" id="GO:0016020">
    <property type="term" value="C:membrane"/>
    <property type="evidence" value="ECO:0007669"/>
    <property type="project" value="UniProtKB-SubCell"/>
</dbReference>
<dbReference type="GO" id="GO:0030258">
    <property type="term" value="P:lipid modification"/>
    <property type="evidence" value="ECO:0007669"/>
    <property type="project" value="TreeGrafter"/>
</dbReference>
<organism evidence="9 10">
    <name type="scientific">Fasciola gigantica</name>
    <name type="common">Giant liver fluke</name>
    <dbReference type="NCBI Taxonomy" id="46835"/>
    <lineage>
        <taxon>Eukaryota</taxon>
        <taxon>Metazoa</taxon>
        <taxon>Spiralia</taxon>
        <taxon>Lophotrochozoa</taxon>
        <taxon>Platyhelminthes</taxon>
        <taxon>Trematoda</taxon>
        <taxon>Digenea</taxon>
        <taxon>Plagiorchiida</taxon>
        <taxon>Echinostomata</taxon>
        <taxon>Echinostomatoidea</taxon>
        <taxon>Fasciolidae</taxon>
        <taxon>Fasciola</taxon>
    </lineage>
</organism>
<keyword evidence="3 8" id="KW-0812">Transmembrane</keyword>
<evidence type="ECO:0000256" key="7">
    <source>
        <dbReference type="SAM" id="MobiDB-lite"/>
    </source>
</evidence>
<keyword evidence="2 9" id="KW-0808">Transferase</keyword>
<dbReference type="PANTHER" id="PTHR13906">
    <property type="entry name" value="PORCUPINE"/>
    <property type="match status" value="1"/>
</dbReference>
<dbReference type="PANTHER" id="PTHR13906:SF4">
    <property type="entry name" value="LYSOPHOSPHOLIPID ACYLTRANSFERASE 6"/>
    <property type="match status" value="1"/>
</dbReference>